<protein>
    <submittedName>
        <fullName evidence="1">Uncharacterized protein</fullName>
    </submittedName>
</protein>
<evidence type="ECO:0000313" key="1">
    <source>
        <dbReference type="EMBL" id="CAK9101309.1"/>
    </source>
</evidence>
<feature type="non-terminal residue" evidence="1">
    <location>
        <position position="1"/>
    </location>
</feature>
<comment type="caution">
    <text evidence="1">The sequence shown here is derived from an EMBL/GenBank/DDBJ whole genome shotgun (WGS) entry which is preliminary data.</text>
</comment>
<feature type="non-terminal residue" evidence="1">
    <location>
        <position position="245"/>
    </location>
</feature>
<keyword evidence="2" id="KW-1185">Reference proteome</keyword>
<name>A0ABP0RL15_9DINO</name>
<sequence>ENLDALEASAQEELVPHAPDGCDLQRGKKKKAWTGLILDPQGPFAEQGAPREALTREATAEQEVKQRLPQTISLWEDMLASNVMVFPSTKRQGLALFPTKAFEPGEVVIECSGKWENAKSVHTGVLCQFESQSGTVQTALGLRQNASRDLLCHIHLSGAAEGLSVLTAEWRFSTRQDPVIIFRSCGRIEPFSTELALEWTIKGRATKGQKAEPEAGSQLRRFTVKLTRMCKCAVDASTGPDTSSL</sequence>
<proteinExistence type="predicted"/>
<dbReference type="EMBL" id="CAXAMN010026213">
    <property type="protein sequence ID" value="CAK9101309.1"/>
    <property type="molecule type" value="Genomic_DNA"/>
</dbReference>
<reference evidence="1 2" key="1">
    <citation type="submission" date="2024-02" db="EMBL/GenBank/DDBJ databases">
        <authorList>
            <person name="Chen Y."/>
            <person name="Shah S."/>
            <person name="Dougan E. K."/>
            <person name="Thang M."/>
            <person name="Chan C."/>
        </authorList>
    </citation>
    <scope>NUCLEOTIDE SEQUENCE [LARGE SCALE GENOMIC DNA]</scope>
</reference>
<organism evidence="1 2">
    <name type="scientific">Durusdinium trenchii</name>
    <dbReference type="NCBI Taxonomy" id="1381693"/>
    <lineage>
        <taxon>Eukaryota</taxon>
        <taxon>Sar</taxon>
        <taxon>Alveolata</taxon>
        <taxon>Dinophyceae</taxon>
        <taxon>Suessiales</taxon>
        <taxon>Symbiodiniaceae</taxon>
        <taxon>Durusdinium</taxon>
    </lineage>
</organism>
<gene>
    <name evidence="1" type="ORF">CCMP2556_LOCUS47775</name>
</gene>
<dbReference type="Proteomes" id="UP001642484">
    <property type="component" value="Unassembled WGS sequence"/>
</dbReference>
<accession>A0ABP0RL15</accession>
<evidence type="ECO:0000313" key="2">
    <source>
        <dbReference type="Proteomes" id="UP001642484"/>
    </source>
</evidence>